<gene>
    <name evidence="1" type="ORF">LTR97_004102</name>
</gene>
<organism evidence="1 2">
    <name type="scientific">Elasticomyces elasticus</name>
    <dbReference type="NCBI Taxonomy" id="574655"/>
    <lineage>
        <taxon>Eukaryota</taxon>
        <taxon>Fungi</taxon>
        <taxon>Dikarya</taxon>
        <taxon>Ascomycota</taxon>
        <taxon>Pezizomycotina</taxon>
        <taxon>Dothideomycetes</taxon>
        <taxon>Dothideomycetidae</taxon>
        <taxon>Mycosphaerellales</taxon>
        <taxon>Teratosphaeriaceae</taxon>
        <taxon>Elasticomyces</taxon>
    </lineage>
</organism>
<protein>
    <submittedName>
        <fullName evidence="1">Uncharacterized protein</fullName>
    </submittedName>
</protein>
<reference evidence="1" key="1">
    <citation type="submission" date="2023-08" db="EMBL/GenBank/DDBJ databases">
        <title>Black Yeasts Isolated from many extreme environments.</title>
        <authorList>
            <person name="Coleine C."/>
            <person name="Stajich J.E."/>
            <person name="Selbmann L."/>
        </authorList>
    </citation>
    <scope>NUCLEOTIDE SEQUENCE</scope>
    <source>
        <strain evidence="1">CCFEE 5810</strain>
    </source>
</reference>
<accession>A0AAN7WDE7</accession>
<dbReference type="AlphaFoldDB" id="A0AAN7WDE7"/>
<proteinExistence type="predicted"/>
<evidence type="ECO:0000313" key="1">
    <source>
        <dbReference type="EMBL" id="KAK5703153.1"/>
    </source>
</evidence>
<dbReference type="Proteomes" id="UP001310594">
    <property type="component" value="Unassembled WGS sequence"/>
</dbReference>
<dbReference type="EMBL" id="JAVRQU010000005">
    <property type="protein sequence ID" value="KAK5703153.1"/>
    <property type="molecule type" value="Genomic_DNA"/>
</dbReference>
<sequence length="370" mass="41755">MWCFRGIQEPLLFPAGDESVRDFYIIIERTKDSPKWLHTTSLKEKNSPNVAWAHAAVYAVLLNLLRANLQMSQVERTHRRSADYTAKPPCGDAGIHRTRPREIVLPLKILRRGDQKRQGCKRGIDARSNGNLRPLRKAALQLQTRLGGSSQDFLEAWRVLDPGSKPEQLREVAKTKLIIALNGIAELFGDSSNHDGNSDFFSALCRTLTLLITDLLGHDGEAHVAKKISPYQRSRAARRILRIARQPFCALLPDTRTCEDSLYYRYEPKTEDKLKADNASELLSAASEFAVLHTRVCIDAPNRWVTTASLVNYGRPIWPAYWNYVKVQEAKFGEVEGSTQEKLERLVVSRLLSGDKDRVARLLSAPQAAE</sequence>
<name>A0AAN7WDE7_9PEZI</name>
<evidence type="ECO:0000313" key="2">
    <source>
        <dbReference type="Proteomes" id="UP001310594"/>
    </source>
</evidence>
<comment type="caution">
    <text evidence="1">The sequence shown here is derived from an EMBL/GenBank/DDBJ whole genome shotgun (WGS) entry which is preliminary data.</text>
</comment>